<dbReference type="InParanoid" id="T1HDV1"/>
<dbReference type="HOGENOM" id="CLU_1621076_0_0_1"/>
<evidence type="ECO:0000313" key="1">
    <source>
        <dbReference type="EnsemblMetazoa" id="RPRC002223-PA"/>
    </source>
</evidence>
<dbReference type="AlphaFoldDB" id="T1HDV1"/>
<evidence type="ECO:0000313" key="2">
    <source>
        <dbReference type="Proteomes" id="UP000015103"/>
    </source>
</evidence>
<organism evidence="1 2">
    <name type="scientific">Rhodnius prolixus</name>
    <name type="common">Triatomid bug</name>
    <dbReference type="NCBI Taxonomy" id="13249"/>
    <lineage>
        <taxon>Eukaryota</taxon>
        <taxon>Metazoa</taxon>
        <taxon>Ecdysozoa</taxon>
        <taxon>Arthropoda</taxon>
        <taxon>Hexapoda</taxon>
        <taxon>Insecta</taxon>
        <taxon>Pterygota</taxon>
        <taxon>Neoptera</taxon>
        <taxon>Paraneoptera</taxon>
        <taxon>Hemiptera</taxon>
        <taxon>Heteroptera</taxon>
        <taxon>Panheteroptera</taxon>
        <taxon>Cimicomorpha</taxon>
        <taxon>Reduviidae</taxon>
        <taxon>Triatominae</taxon>
        <taxon>Rhodnius</taxon>
    </lineage>
</organism>
<proteinExistence type="predicted"/>
<protein>
    <recommendedName>
        <fullName evidence="3">Protein kinase domain-containing protein</fullName>
    </recommendedName>
</protein>
<accession>T1HDV1</accession>
<reference evidence="1" key="1">
    <citation type="submission" date="2015-05" db="UniProtKB">
        <authorList>
            <consortium name="EnsemblMetazoa"/>
        </authorList>
    </citation>
    <scope>IDENTIFICATION</scope>
</reference>
<keyword evidence="2" id="KW-1185">Reference proteome</keyword>
<dbReference type="EMBL" id="ACPB03024303">
    <property type="status" value="NOT_ANNOTATED_CDS"/>
    <property type="molecule type" value="Genomic_DNA"/>
</dbReference>
<dbReference type="VEuPathDB" id="VectorBase:RPRC002223"/>
<dbReference type="Proteomes" id="UP000015103">
    <property type="component" value="Unassembled WGS sequence"/>
</dbReference>
<dbReference type="EnsemblMetazoa" id="RPRC002223-RA">
    <property type="protein sequence ID" value="RPRC002223-PA"/>
    <property type="gene ID" value="RPRC002223"/>
</dbReference>
<name>T1HDV1_RHOPR</name>
<sequence>MTPHFLLECVITGDESWVFLSTTHRNQAPEHGSGTHFKPLQAQKIFVQSNCATRKFPSAGNTNHPGQLTEERQNLSAGAVDLITRLLQVNPTSRLRNFLTLRTLKFFHGFRIDKIKSKQRHPKELLEEHFPVDDAVEVNNSCNPEMVQSEILFYDFDQYKPTIV</sequence>
<evidence type="ECO:0008006" key="3">
    <source>
        <dbReference type="Google" id="ProtNLM"/>
    </source>
</evidence>